<dbReference type="OMA" id="RAMNIHQ"/>
<comment type="similarity">
    <text evidence="1">Belongs to the PIH1 family.</text>
</comment>
<dbReference type="GO" id="GO:0097255">
    <property type="term" value="C:R2TP complex"/>
    <property type="evidence" value="ECO:0007669"/>
    <property type="project" value="TreeGrafter"/>
</dbReference>
<dbReference type="EMBL" id="JH431912">
    <property type="status" value="NOT_ANNOTATED_CDS"/>
    <property type="molecule type" value="Genomic_DNA"/>
</dbReference>
<dbReference type="eggNOG" id="KOG4356">
    <property type="taxonomic scope" value="Eukaryota"/>
</dbReference>
<evidence type="ECO:0000256" key="3">
    <source>
        <dbReference type="ARBA" id="ARBA00046233"/>
    </source>
</evidence>
<evidence type="ECO:0000313" key="6">
    <source>
        <dbReference type="EnsemblMetazoa" id="SMAR009492-PA"/>
    </source>
</evidence>
<dbReference type="Pfam" id="PF18201">
    <property type="entry name" value="PIH1_CS"/>
    <property type="match status" value="1"/>
</dbReference>
<comment type="function">
    <text evidence="3">Involved in the assembly of C/D box small nucleolar ribonucleoprotein (snoRNP) particles. Recruits the SWI/SNF complex to the core promoter of rRNA genes and enhances pre-rRNA transcription. Mediates interaction of TELO2 with the R2TP complex which is necessary for the stability of MTOR and SMG1. Positively regulates the assembly and activity of the mTORC1 complex.</text>
</comment>
<proteinExistence type="inferred from homology"/>
<dbReference type="PANTHER" id="PTHR22997">
    <property type="entry name" value="PIH1 DOMAIN-CONTAINING PROTEIN 1"/>
    <property type="match status" value="1"/>
</dbReference>
<feature type="domain" description="PIH1D1/2/3 CS-like" evidence="5">
    <location>
        <begin position="221"/>
        <end position="291"/>
    </location>
</feature>
<protein>
    <recommendedName>
        <fullName evidence="2">PIH1 domain-containing protein 1</fullName>
    </recommendedName>
</protein>
<dbReference type="STRING" id="126957.T1J758"/>
<organism evidence="6 7">
    <name type="scientific">Strigamia maritima</name>
    <name type="common">European centipede</name>
    <name type="synonym">Geophilus maritimus</name>
    <dbReference type="NCBI Taxonomy" id="126957"/>
    <lineage>
        <taxon>Eukaryota</taxon>
        <taxon>Metazoa</taxon>
        <taxon>Ecdysozoa</taxon>
        <taxon>Arthropoda</taxon>
        <taxon>Myriapoda</taxon>
        <taxon>Chilopoda</taxon>
        <taxon>Pleurostigmophora</taxon>
        <taxon>Geophilomorpha</taxon>
        <taxon>Linotaeniidae</taxon>
        <taxon>Strigamia</taxon>
    </lineage>
</organism>
<dbReference type="EnsemblMetazoa" id="SMAR009492-RA">
    <property type="protein sequence ID" value="SMAR009492-PA"/>
    <property type="gene ID" value="SMAR009492"/>
</dbReference>
<dbReference type="PANTHER" id="PTHR22997:SF0">
    <property type="entry name" value="PIH1 DOMAIN-CONTAINING PROTEIN 1"/>
    <property type="match status" value="1"/>
</dbReference>
<dbReference type="GO" id="GO:0000492">
    <property type="term" value="P:box C/D snoRNP assembly"/>
    <property type="evidence" value="ECO:0007669"/>
    <property type="project" value="TreeGrafter"/>
</dbReference>
<dbReference type="InterPro" id="IPR041442">
    <property type="entry name" value="PIH1D1/2/3_CS-like"/>
</dbReference>
<reference evidence="7" key="1">
    <citation type="submission" date="2011-05" db="EMBL/GenBank/DDBJ databases">
        <authorList>
            <person name="Richards S.R."/>
            <person name="Qu J."/>
            <person name="Jiang H."/>
            <person name="Jhangiani S.N."/>
            <person name="Agravi P."/>
            <person name="Goodspeed R."/>
            <person name="Gross S."/>
            <person name="Mandapat C."/>
            <person name="Jackson L."/>
            <person name="Mathew T."/>
            <person name="Pu L."/>
            <person name="Thornton R."/>
            <person name="Saada N."/>
            <person name="Wilczek-Boney K.B."/>
            <person name="Lee S."/>
            <person name="Kovar C."/>
            <person name="Wu Y."/>
            <person name="Scherer S.E."/>
            <person name="Worley K.C."/>
            <person name="Muzny D.M."/>
            <person name="Gibbs R."/>
        </authorList>
    </citation>
    <scope>NUCLEOTIDE SEQUENCE</scope>
    <source>
        <strain evidence="7">Brora</strain>
    </source>
</reference>
<feature type="domain" description="PIH1 N-terminal" evidence="4">
    <location>
        <begin position="28"/>
        <end position="178"/>
    </location>
</feature>
<evidence type="ECO:0000259" key="4">
    <source>
        <dbReference type="Pfam" id="PF08190"/>
    </source>
</evidence>
<sequence>MESIPSFMKDLIINKEQGDYPFPIPTPDVTSIKPEQGFCLKTKDKHGTKIFINFCHSTKLPAPKNITEEELSELITNSVDENQVNYRVPISLGEPKDAVDKCKITGQSCTAHDVVVNSEFYKKLEKSDLFKHFVIQVAFEGLEDKYKTEFIKNKWVILQNKKYMGVMSDVIVRTESKKPLITEISSTSNNEVKEFRENDTLRTKYEGLPSPVYEMVQEPPEGYPTHIVAEFKMPLVHMTKEIQLDLGEDRILVCVPTKYFLDIFLPYNIKQDESGAQFNPDTSTLTLTMAIVAKNSKA</sequence>
<dbReference type="HOGENOM" id="CLU_062696_0_0_1"/>
<dbReference type="InterPro" id="IPR050734">
    <property type="entry name" value="PIH1/Kintoun_subfamily"/>
</dbReference>
<dbReference type="Pfam" id="PF08190">
    <property type="entry name" value="PIH1"/>
    <property type="match status" value="1"/>
</dbReference>
<dbReference type="Proteomes" id="UP000014500">
    <property type="component" value="Unassembled WGS sequence"/>
</dbReference>
<evidence type="ECO:0000256" key="1">
    <source>
        <dbReference type="ARBA" id="ARBA00008511"/>
    </source>
</evidence>
<dbReference type="AlphaFoldDB" id="T1J758"/>
<keyword evidence="7" id="KW-1185">Reference proteome</keyword>
<evidence type="ECO:0000259" key="5">
    <source>
        <dbReference type="Pfam" id="PF18201"/>
    </source>
</evidence>
<dbReference type="GO" id="GO:0006364">
    <property type="term" value="P:rRNA processing"/>
    <property type="evidence" value="ECO:0007669"/>
    <property type="project" value="TreeGrafter"/>
</dbReference>
<evidence type="ECO:0000256" key="2">
    <source>
        <dbReference type="ARBA" id="ARBA00040540"/>
    </source>
</evidence>
<evidence type="ECO:0000313" key="7">
    <source>
        <dbReference type="Proteomes" id="UP000014500"/>
    </source>
</evidence>
<reference evidence="6" key="2">
    <citation type="submission" date="2015-02" db="UniProtKB">
        <authorList>
            <consortium name="EnsemblMetazoa"/>
        </authorList>
    </citation>
    <scope>IDENTIFICATION</scope>
</reference>
<dbReference type="PhylomeDB" id="T1J758"/>
<name>T1J758_STRMM</name>
<accession>T1J758</accession>
<dbReference type="GO" id="GO:0005737">
    <property type="term" value="C:cytoplasm"/>
    <property type="evidence" value="ECO:0007669"/>
    <property type="project" value="TreeGrafter"/>
</dbReference>
<dbReference type="InterPro" id="IPR012981">
    <property type="entry name" value="PIH1_N"/>
</dbReference>
<dbReference type="GO" id="GO:1990904">
    <property type="term" value="C:ribonucleoprotein complex"/>
    <property type="evidence" value="ECO:0007669"/>
    <property type="project" value="TreeGrafter"/>
</dbReference>